<name>A0A498HMF8_MALDO</name>
<accession>A0A498HMF8</accession>
<organism evidence="2 3">
    <name type="scientific">Malus domestica</name>
    <name type="common">Apple</name>
    <name type="synonym">Pyrus malus</name>
    <dbReference type="NCBI Taxonomy" id="3750"/>
    <lineage>
        <taxon>Eukaryota</taxon>
        <taxon>Viridiplantae</taxon>
        <taxon>Streptophyta</taxon>
        <taxon>Embryophyta</taxon>
        <taxon>Tracheophyta</taxon>
        <taxon>Spermatophyta</taxon>
        <taxon>Magnoliopsida</taxon>
        <taxon>eudicotyledons</taxon>
        <taxon>Gunneridae</taxon>
        <taxon>Pentapetalae</taxon>
        <taxon>rosids</taxon>
        <taxon>fabids</taxon>
        <taxon>Rosales</taxon>
        <taxon>Rosaceae</taxon>
        <taxon>Amygdaloideae</taxon>
        <taxon>Maleae</taxon>
        <taxon>Malus</taxon>
    </lineage>
</organism>
<keyword evidence="1" id="KW-0812">Transmembrane</keyword>
<reference evidence="2 3" key="1">
    <citation type="submission" date="2018-10" db="EMBL/GenBank/DDBJ databases">
        <title>A high-quality apple genome assembly.</title>
        <authorList>
            <person name="Hu J."/>
        </authorList>
    </citation>
    <scope>NUCLEOTIDE SEQUENCE [LARGE SCALE GENOMIC DNA]</scope>
    <source>
        <strain evidence="3">cv. HFTH1</strain>
        <tissue evidence="2">Young leaf</tissue>
    </source>
</reference>
<comment type="caution">
    <text evidence="2">The sequence shown here is derived from an EMBL/GenBank/DDBJ whole genome shotgun (WGS) entry which is preliminary data.</text>
</comment>
<evidence type="ECO:0000313" key="3">
    <source>
        <dbReference type="Proteomes" id="UP000290289"/>
    </source>
</evidence>
<feature type="transmembrane region" description="Helical" evidence="1">
    <location>
        <begin position="255"/>
        <end position="280"/>
    </location>
</feature>
<evidence type="ECO:0000313" key="2">
    <source>
        <dbReference type="EMBL" id="RXH70725.1"/>
    </source>
</evidence>
<keyword evidence="1" id="KW-1133">Transmembrane helix</keyword>
<dbReference type="Proteomes" id="UP000290289">
    <property type="component" value="Chromosome 16"/>
</dbReference>
<dbReference type="AlphaFoldDB" id="A0A498HMF8"/>
<proteinExistence type="predicted"/>
<evidence type="ECO:0000256" key="1">
    <source>
        <dbReference type="SAM" id="Phobius"/>
    </source>
</evidence>
<gene>
    <name evidence="2" type="ORF">DVH24_013471</name>
</gene>
<dbReference type="EMBL" id="RDQH01000342">
    <property type="protein sequence ID" value="RXH70725.1"/>
    <property type="molecule type" value="Genomic_DNA"/>
</dbReference>
<keyword evidence="1" id="KW-0472">Membrane</keyword>
<keyword evidence="3" id="KW-1185">Reference proteome</keyword>
<sequence length="294" mass="33158">MNDYILQPQVVPKLYSKRFCHYMRGILDTACWVFPKAEQEMTIVWALERHKNLDSCLTLVRTSFKAKSYLIEIAQAGAKWGVIFDTMLAEADFQKNHFKVHPPFLVMQLHHIHPVVQPTCLPSQLLATGVGILHPKSRLHPYQVLSVQRIEADMCNLLVALASSLGSKKMKLEHEKLVVFLLLGAHEFTLHSQISLVEFSIGAQARVVLEPRATILEFSLVLGATIKHFLTWHHGVSFSVFHQGLAISFLTQGLLILWTGIMVYLEIHTVLILAASIMIISGTPRLERPTSARL</sequence>
<protein>
    <submittedName>
        <fullName evidence="2">Uncharacterized protein</fullName>
    </submittedName>
</protein>